<protein>
    <submittedName>
        <fullName evidence="3">Uncharacterized protein</fullName>
    </submittedName>
</protein>
<sequence length="100" mass="11670">MEYINQIIETTINSFDFSYCITVNILTYIVIQIISEQKEVKLTTWNKRGITLLCMFIVGAAYINFGIDRKLLFNSAILAPVFWTWIAKPIINYLKNKKNN</sequence>
<feature type="transmembrane region" description="Helical" evidence="1">
    <location>
        <begin position="71"/>
        <end position="91"/>
    </location>
</feature>
<evidence type="ECO:0000313" key="4">
    <source>
        <dbReference type="EMBL" id="XCO00491.1"/>
    </source>
</evidence>
<evidence type="ECO:0000313" key="2">
    <source>
        <dbReference type="EMBL" id="XCO00294.1"/>
    </source>
</evidence>
<dbReference type="EMBL" id="PP965498">
    <property type="protein sequence ID" value="XCO00394.1"/>
    <property type="molecule type" value="Genomic_DNA"/>
</dbReference>
<evidence type="ECO:0000256" key="1">
    <source>
        <dbReference type="SAM" id="Phobius"/>
    </source>
</evidence>
<feature type="transmembrane region" description="Helical" evidence="1">
    <location>
        <begin position="12"/>
        <end position="33"/>
    </location>
</feature>
<keyword evidence="1" id="KW-0472">Membrane</keyword>
<keyword evidence="1" id="KW-1133">Transmembrane helix</keyword>
<evidence type="ECO:0000313" key="3">
    <source>
        <dbReference type="EMBL" id="XCO00394.1"/>
    </source>
</evidence>
<feature type="transmembrane region" description="Helical" evidence="1">
    <location>
        <begin position="45"/>
        <end position="65"/>
    </location>
</feature>
<keyword evidence="1" id="KW-0812">Transmembrane</keyword>
<dbReference type="EMBL" id="PP965497">
    <property type="protein sequence ID" value="XCO00294.1"/>
    <property type="molecule type" value="Genomic_DNA"/>
</dbReference>
<reference evidence="3" key="1">
    <citation type="submission" date="2024-06" db="EMBL/GenBank/DDBJ databases">
        <title>Intestivirid acquisition increases across infancy in a wild primate population.</title>
        <authorList>
            <person name="Schneider-Creas I.A."/>
            <person name="Moya I.L."/>
            <person name="Chiou K.L."/>
            <person name="Baniel A."/>
            <person name="Azanaw Haile A."/>
            <person name="Kebede F."/>
            <person name="Abebe B."/>
            <person name="Snyder-Mackler N."/>
            <person name="Varsani A."/>
        </authorList>
    </citation>
    <scope>NUCLEOTIDE SEQUENCE</scope>
    <source>
        <strain evidence="2">Int_RNL_2016_0117_DIX</strain>
        <strain evidence="4">Int_RNL_2017_0546_COW</strain>
        <strain evidence="3">Int_RNL_2018_0945_COW</strain>
    </source>
</reference>
<proteinExistence type="predicted"/>
<organism evidence="3">
    <name type="scientific">Geladintestivirus 1</name>
    <dbReference type="NCBI Taxonomy" id="3233133"/>
    <lineage>
        <taxon>Viruses</taxon>
        <taxon>Duplodnaviria</taxon>
        <taxon>Heunggongvirae</taxon>
        <taxon>Uroviricota</taxon>
        <taxon>Caudoviricetes</taxon>
        <taxon>Crassvirales</taxon>
    </lineage>
</organism>
<accession>A0AAU8MHX6</accession>
<dbReference type="EMBL" id="PP965499">
    <property type="protein sequence ID" value="XCO00491.1"/>
    <property type="molecule type" value="Genomic_DNA"/>
</dbReference>
<name>A0AAU8MHX6_9CAUD</name>